<gene>
    <name evidence="2" type="ORF">C2845_PM07G00190</name>
</gene>
<sequence length="178" mass="18153">MAALRQLGTAVDGNFQGAAGGMVPPSPRLLAPNGSAPRSSAASRREEAAANGGGGPGLAALRPPPAKPARGKKLFPAPGPGGKPRKRAPLWQAALFVSIAMNVGLLLHPYVNSTAPPHHQHHPQEHQACLMHPEAAGSSSVVRRTATQEEPVPKAKAAGAPSTGKPAVTPESVINLDQ</sequence>
<reference evidence="3" key="1">
    <citation type="journal article" date="2019" name="Nat. Commun.">
        <title>The genome of broomcorn millet.</title>
        <authorList>
            <person name="Zou C."/>
            <person name="Miki D."/>
            <person name="Li D."/>
            <person name="Tang Q."/>
            <person name="Xiao L."/>
            <person name="Rajput S."/>
            <person name="Deng P."/>
            <person name="Jia W."/>
            <person name="Huang R."/>
            <person name="Zhang M."/>
            <person name="Sun Y."/>
            <person name="Hu J."/>
            <person name="Fu X."/>
            <person name="Schnable P.S."/>
            <person name="Li F."/>
            <person name="Zhang H."/>
            <person name="Feng B."/>
            <person name="Zhu X."/>
            <person name="Liu R."/>
            <person name="Schnable J.C."/>
            <person name="Zhu J.-K."/>
            <person name="Zhang H."/>
        </authorList>
    </citation>
    <scope>NUCLEOTIDE SEQUENCE [LARGE SCALE GENOMIC DNA]</scope>
</reference>
<dbReference type="GO" id="GO:0008483">
    <property type="term" value="F:transaminase activity"/>
    <property type="evidence" value="ECO:0007669"/>
    <property type="project" value="UniProtKB-KW"/>
</dbReference>
<dbReference type="STRING" id="4540.A0A3L6SQL9"/>
<feature type="region of interest" description="Disordered" evidence="1">
    <location>
        <begin position="136"/>
        <end position="178"/>
    </location>
</feature>
<dbReference type="Proteomes" id="UP000275267">
    <property type="component" value="Unassembled WGS sequence"/>
</dbReference>
<evidence type="ECO:0000313" key="3">
    <source>
        <dbReference type="Proteomes" id="UP000275267"/>
    </source>
</evidence>
<feature type="region of interest" description="Disordered" evidence="1">
    <location>
        <begin position="13"/>
        <end position="86"/>
    </location>
</feature>
<accession>A0A3L6SQL9</accession>
<name>A0A3L6SQL9_PANMI</name>
<feature type="compositionally biased region" description="Low complexity" evidence="1">
    <location>
        <begin position="31"/>
        <end position="42"/>
    </location>
</feature>
<comment type="caution">
    <text evidence="2">The sequence shown here is derived from an EMBL/GenBank/DDBJ whole genome shotgun (WGS) entry which is preliminary data.</text>
</comment>
<evidence type="ECO:0000313" key="2">
    <source>
        <dbReference type="EMBL" id="RLN24908.1"/>
    </source>
</evidence>
<proteinExistence type="predicted"/>
<evidence type="ECO:0000256" key="1">
    <source>
        <dbReference type="SAM" id="MobiDB-lite"/>
    </source>
</evidence>
<keyword evidence="3" id="KW-1185">Reference proteome</keyword>
<protein>
    <submittedName>
        <fullName evidence="2">L-tryptophan--pyruvate aminotransferase 1-like</fullName>
    </submittedName>
</protein>
<dbReference type="EMBL" id="PQIB02000004">
    <property type="protein sequence ID" value="RLN24908.1"/>
    <property type="molecule type" value="Genomic_DNA"/>
</dbReference>
<organism evidence="2 3">
    <name type="scientific">Panicum miliaceum</name>
    <name type="common">Proso millet</name>
    <name type="synonym">Broomcorn millet</name>
    <dbReference type="NCBI Taxonomy" id="4540"/>
    <lineage>
        <taxon>Eukaryota</taxon>
        <taxon>Viridiplantae</taxon>
        <taxon>Streptophyta</taxon>
        <taxon>Embryophyta</taxon>
        <taxon>Tracheophyta</taxon>
        <taxon>Spermatophyta</taxon>
        <taxon>Magnoliopsida</taxon>
        <taxon>Liliopsida</taxon>
        <taxon>Poales</taxon>
        <taxon>Poaceae</taxon>
        <taxon>PACMAD clade</taxon>
        <taxon>Panicoideae</taxon>
        <taxon>Panicodae</taxon>
        <taxon>Paniceae</taxon>
        <taxon>Panicinae</taxon>
        <taxon>Panicum</taxon>
        <taxon>Panicum sect. Panicum</taxon>
    </lineage>
</organism>
<dbReference type="AlphaFoldDB" id="A0A3L6SQL9"/>